<evidence type="ECO:0000256" key="13">
    <source>
        <dbReference type="PROSITE-ProRule" id="PRU00076"/>
    </source>
</evidence>
<dbReference type="SUPFAM" id="SSF57424">
    <property type="entry name" value="LDL receptor-like module"/>
    <property type="match status" value="1"/>
</dbReference>
<dbReference type="PROSITE" id="PS50041">
    <property type="entry name" value="C_TYPE_LECTIN_2"/>
    <property type="match status" value="1"/>
</dbReference>
<dbReference type="GO" id="GO:0000902">
    <property type="term" value="P:cell morphogenesis"/>
    <property type="evidence" value="ECO:0007669"/>
    <property type="project" value="UniProtKB-ARBA"/>
</dbReference>
<feature type="domain" description="Sushi" evidence="24">
    <location>
        <begin position="599"/>
        <end position="659"/>
    </location>
</feature>
<feature type="domain" description="EGF-like" evidence="21">
    <location>
        <begin position="2367"/>
        <end position="2403"/>
    </location>
</feature>
<keyword evidence="10 13" id="KW-1015">Disulfide bond</keyword>
<dbReference type="SMART" id="SM00181">
    <property type="entry name" value="EGF"/>
    <property type="match status" value="20"/>
</dbReference>
<dbReference type="SUPFAM" id="SSF57184">
    <property type="entry name" value="Growth factor receptor domain"/>
    <property type="match status" value="5"/>
</dbReference>
<feature type="region of interest" description="Disordered" evidence="16">
    <location>
        <begin position="3551"/>
        <end position="3570"/>
    </location>
</feature>
<feature type="domain" description="Sushi" evidence="24">
    <location>
        <begin position="1041"/>
        <end position="1100"/>
    </location>
</feature>
<dbReference type="InterPro" id="IPR035914">
    <property type="entry name" value="Sperma_CUB_dom_sf"/>
</dbReference>
<feature type="disulfide bond" evidence="13">
    <location>
        <begin position="2085"/>
        <end position="2094"/>
    </location>
</feature>
<evidence type="ECO:0000259" key="23">
    <source>
        <dbReference type="PROSITE" id="PS50825"/>
    </source>
</evidence>
<feature type="domain" description="EGF-like" evidence="21">
    <location>
        <begin position="2137"/>
        <end position="2174"/>
    </location>
</feature>
<dbReference type="FunFam" id="2.10.50.10:FF:000018">
    <property type="entry name" value="Sushi, von Willebrand factor type A, EGF and pentraxin domain-containing 1"/>
    <property type="match status" value="1"/>
</dbReference>
<dbReference type="PANTHER" id="PTHR12916:SF4">
    <property type="entry name" value="UNINFLATABLE, ISOFORM C"/>
    <property type="match status" value="1"/>
</dbReference>
<evidence type="ECO:0000313" key="26">
    <source>
        <dbReference type="EMBL" id="CDW28295.1"/>
    </source>
</evidence>
<evidence type="ECO:0000256" key="18">
    <source>
        <dbReference type="SAM" id="SignalP"/>
    </source>
</evidence>
<keyword evidence="11" id="KW-0325">Glycoprotein</keyword>
<evidence type="ECO:0000256" key="17">
    <source>
        <dbReference type="SAM" id="Phobius"/>
    </source>
</evidence>
<proteinExistence type="predicted"/>
<evidence type="ECO:0000259" key="21">
    <source>
        <dbReference type="PROSITE" id="PS50026"/>
    </source>
</evidence>
<dbReference type="SMART" id="SM00231">
    <property type="entry name" value="FA58C"/>
    <property type="match status" value="2"/>
</dbReference>
<feature type="disulfide bond" evidence="14">
    <location>
        <begin position="168"/>
        <end position="186"/>
    </location>
</feature>
<feature type="domain" description="C-type lectin" evidence="22">
    <location>
        <begin position="30"/>
        <end position="157"/>
    </location>
</feature>
<dbReference type="InterPro" id="IPR016186">
    <property type="entry name" value="C-type_lectin-like/link_sf"/>
</dbReference>
<dbReference type="Gene3D" id="2.60.120.290">
    <property type="entry name" value="Spermadhesin, CUB domain"/>
    <property type="match status" value="3"/>
</dbReference>
<feature type="domain" description="HYR" evidence="23">
    <location>
        <begin position="1547"/>
        <end position="1630"/>
    </location>
</feature>
<dbReference type="InterPro" id="IPR001304">
    <property type="entry name" value="C-type_lectin-like"/>
</dbReference>
<feature type="domain" description="EGF-like" evidence="21">
    <location>
        <begin position="2443"/>
        <end position="2479"/>
    </location>
</feature>
<dbReference type="SMART" id="SM00042">
    <property type="entry name" value="CUB"/>
    <property type="match status" value="3"/>
</dbReference>
<feature type="disulfide bond" evidence="13">
    <location>
        <begin position="2239"/>
        <end position="2248"/>
    </location>
</feature>
<feature type="domain" description="Sushi" evidence="24">
    <location>
        <begin position="537"/>
        <end position="598"/>
    </location>
</feature>
<feature type="domain" description="EGF-like" evidence="21">
    <location>
        <begin position="2214"/>
        <end position="2249"/>
    </location>
</feature>
<comment type="subcellular location">
    <subcellularLocation>
        <location evidence="1">Membrane</location>
        <topology evidence="1">Single-pass type I membrane protein</topology>
    </subcellularLocation>
</comment>
<dbReference type="Gene3D" id="2.10.70.10">
    <property type="entry name" value="Complement Module, domain 1"/>
    <property type="match status" value="5"/>
</dbReference>
<dbReference type="InterPro" id="IPR035976">
    <property type="entry name" value="Sushi/SCR/CCP_sf"/>
</dbReference>
<dbReference type="SMART" id="SM00159">
    <property type="entry name" value="PTX"/>
    <property type="match status" value="1"/>
</dbReference>
<dbReference type="Pfam" id="PF12661">
    <property type="entry name" value="hEGF"/>
    <property type="match status" value="2"/>
</dbReference>
<dbReference type="FunFam" id="2.10.50.10:FF:000032">
    <property type="entry name" value="Uncharacterized protein, isoform A"/>
    <property type="match status" value="1"/>
</dbReference>
<dbReference type="PROSITE" id="PS51828">
    <property type="entry name" value="PTX_2"/>
    <property type="match status" value="1"/>
</dbReference>
<sequence length="3570" mass="395598">MSKLWTLIFCLSMSSAQKHVFECPRGWKLHGLDCFQFFNIKHSWNKASELCKRYGSNLVSIESYDQNNFTARLAKEFISEEEFERKGYWLGLKAYNELQTNTLESAAGHQISKYYGHWALNHPIVNEKRVCVKSNLIDSRQEWQLTTCEDMLPFICHTIACPLGTFHCSNGKCVNEEFVCDNENDCGDDSDEIHCPETCHYHLESSGDIIESKNYPLKYDSLSNCKWTLEGPQGTTILLQFSEFDTEQNFDTVQILSGGRTEESAINVATLSGHLQLKDRTFVSASNFMLIKFQTDSSVEKKGFRASWRTETQDCGGKLIATEKEKIFTSPNYPNEYPGGLECLYTISASKKKVITLEIEDFDLEPVKDTIIVRDGIKPTDTVLAKLSGTAINNPQFIISTGDSLYIYIQTSQADSRRGFQLKYREGCSVILNSLNGTIQSPAYGIKDYPPSQSCLYLIHHPNKGRISMKFQLMALDESDIITVHDGLNGLKLHPGKGFSGDKTPNIVLTAETGEMAIHFISDALKNHNGFLLHFSADCPELIIGSRAIGSSRETVFGSKVLFSCPTGEIFATGVKEIVTDCLPGGKWSISYIPHCQPVYCGPVPQIDNGFAITSTNVSYRGIASYQCYAGFNFPSGESIETIKCDSEGKWSETPLCLASQCPALEKVKNAEAVILTGEGQNYGTVIRYECNAGFQREGFPIVLCQSNGTWSSNAPKCNRVQCVQFPLIPNGYIVNTKHSYFYEDEALVECYRGYERIGNNIIKCGPNKKFMDVPICEDKNECDNFQCDFKSTICENSPGSYQCKCKNGFLSNLECRPLLDIGLADGGIPDKGITVSSSEKGYPKEGVRFNSEIGWCGTSTITGSKSGNWIIIDLNSPNIIRGFRIKGVKRENGILAFPSAIRLDYTDDLSDKMKEFRNVDGSPVEFRVLDGASMSIMNLPIPIETRYLRLNLVNYTNYPCVQLELMGCHKQSCNDENECLSNNGGCGHKCLNNPGGYTCMCKIGYDLFIKNGTSNLYIPASETGIRDGDTYQINKTCVPKMCPNIEEPENGIILNRREVYRYGDEIKFKCNFGYNLIGGSILFCSSGGLWNGSVPSCQYAQCFNVDGNESEGLVIDSKELEIPFKQNVTVYCEKSGKPLRRTVTSNFRQCVFNPTPGMHDYWLSGTTPSCPPINCGIPPIISGADYGDFKDTHYQASFFFGCKDEAFRLVGQSSKNDNIVRCNADGVWDFGDMKCEGPVCHDPRRPPDGIQISKSYEQGSQVKFNCTKRGYIPINPKPIKCIEQPECKIIEPLGISSGRVPDININATSERGNYEARNIRLHSSTGWCGKKEAFTYVSVNLGTINHIKSILVKGVITNDVVGRPTEIRFFYKEKENDNYIVYFPNFNLTAREPGNFGELAMITLPLSVKAQFVILGIVSYDKNPCLKFELMGCPVKENEPIYLGYDNGFPFCVDNEPPAFINCPTHPIMVEKEFHGYLPINFSQPIAHDNSGTIARLEIVTVTSAGKSEGFTMPMTTFEDLMVEYYAYDFDGNVAICQVNITVPDTTPPRLVCPQSFVIELVEKEDEYEVDFTRLIVKVNASDPNGISKIIFIPEKAVIQTGSYENVTVQAFDSYGNQEMCHFQVAVKPTQCVSWELIPPIHGDIQCTSMNNGYECIAICNTGYQFTDGEKTKTFSCSNQSPWIPSKIVPDCVSEENRKSTYNVAVILSYRGNGAIPDNCLSIYVETVKPSEIILSEILSQRCSAGSGGVNINVTFMETSANKVSENIIEMVYTLTVSPDLPQPRVYDLCGQTHDLIFDLAIQRTNELIKDLLKIPGDDAICPGLRALSSKMNRGFVCEIGEVLYDLKNSNVPKCLECPAGFFAAEGRRICIPCSKGEYQDSARQGQCKKCPHGQWTEEEGSKNKSDCLPVCGYGTYSPSGLVPCLECPYNSYSSTPPPEGFKECQACPENHFTFQSGTQNSKDCRTKCIQGTYSVTGLAPCAPCPQHFFQPLSGQNQCFECHTTEETLQKGMISKDSCQEVKCMPNICENGGLCVPVNHRPKCFCPSGFSGNSCEIDIDECESNPCYNGGTCFDKPQGFTCKCPEGYLGHQCMDEISDCDSNPCPDRAMCKNEAGVGIFSCLCRDGYEGERCNSVVDPCQSNPCFNDATCKTLEQGRFTCQCMPGWEGSLCEVDSNDCAEQPCLLGAKCKDLVNDFLCDCPSGFSGKRCEEKVDLCKNSDCINGKCVDMLFRYECHCNSGWSGPMCNININDCTVSPCKNNGQCIDDINDFNCVCEPGFTGKKCQHTVDYCISHPCQNGGSCINKGEGFFCDCRPGFLGLTCEAAIDECAANLCDLSGTAKCIDLDNEFKCECRDGFEGEKCQINSNDCIENPCLNGGTCLDEINGYKCSCLSGWTGGNCEKDIGYCDSQPCQNDATCVNLFQDFFCVCPSGTDGKFCETAPERCIGNPCVNGGFCRDFGSGLNCSCPSSYTGIGCQYEFDACAEDSCQHGSTCIDNGKEYECICSPGYNGKNCEENINDCTPGSCPPSSTCIDLIDDFYCRCPFNLTGEDCRKTIQIDYDLYFTDDTKSSSASLVVPFNLGFLTEFTIAMWVQFDRPSETGTYFTLYSVNSEFYPTNKRVMVQAVNSGIFIHLFEDQPSVFLQFPAYVPIANGQWHHIAITWMSLKGTLTLISDGLIADKREEYGINHTISNYGYITLGSILGINGEQRTESGFNGKLTKVQIWKRALSPRDEIPRQVHSCRSSPVIFPGLILRWSGYDNIVGGVERITPSMCGSVSCPPGYTGLDCQILEKDKIPPSVEYCPPGDIWVATSNGTAYVHWDEPLFNDNVKVDQVINVEGLKPGQALQWGTYNVAYVAYDEAGNTAQCSFKIYVLDSFCPTLDEPDGGYQTCEDWGPGGRFKVCRIYCNNGLKFSQNVPTFYTCGAEGFWRPNLNSHKRMAPFSYPSCSKTKPAQKIFKIKLDYLTNVLCNEAGKGVLKSKIVNALQQLNKEWKFSSCSQLTEQECEDLGININCNIRGSLSRVKRQTDTDDQAYQLEISFPTIDADQVTNDDGKRQQIQELIESIILEQNKLNVNDTLPNVQLDKSSIILGQEFSCDDGQVVVENECAPCPKGTFFNKDRGRICSPCPIGTFNKESGKLSCEVCPQFGGKPGVTEVRSSVSVESCKEQCPDGQYFDKIIGLCRPCGYGKYQPEKGQFSCRLCGIGLITRTKEAKSINDCREECEDGKQLGEDGLCEPCNYGTFRSKGLHLACEPCPPRFTTSENGAKTLSDCIIPICLPGTFLNQTLNECVLCPKGYYQDQVQQLNCIECDPDTSTNIRGATSKDICTNGCKVKKGETPPCTKNAYCLFDRKSGNKTCHCKIGYSTSDIAPNSQPVECIDDCLNYCQNEGICSIIDGHPDCQCIGSYRGNQCTEKSNFVYVASGVAGAVIFLILLVLLIWMICVRSTRTRNRPEKILTAAQEQNGSQVNFYYGAPAPYAESVAPSHHSTYAHYYDDEEDGWEMPNFYNDTYMKDGLHAANKMNSLARSNASLYGNKDDLYDRLRRHAYQVKKSDKSGNETTSDSDGQ</sequence>
<feature type="disulfide bond" evidence="15">
    <location>
        <begin position="662"/>
        <end position="705"/>
    </location>
</feature>
<feature type="disulfide bond" evidence="13">
    <location>
        <begin position="2277"/>
        <end position="2286"/>
    </location>
</feature>
<dbReference type="SMART" id="SM00034">
    <property type="entry name" value="CLECT"/>
    <property type="match status" value="1"/>
</dbReference>
<feature type="disulfide bond" evidence="13">
    <location>
        <begin position="2047"/>
        <end position="2056"/>
    </location>
</feature>
<dbReference type="Pfam" id="PF00431">
    <property type="entry name" value="CUB"/>
    <property type="match status" value="3"/>
</dbReference>
<dbReference type="GO" id="GO:0042063">
    <property type="term" value="P:gliogenesis"/>
    <property type="evidence" value="ECO:0007669"/>
    <property type="project" value="UniProtKB-ARBA"/>
</dbReference>
<dbReference type="PROSITE" id="PS50923">
    <property type="entry name" value="SUSHI"/>
    <property type="match status" value="6"/>
</dbReference>
<feature type="domain" description="F5/8 type C" evidence="20">
    <location>
        <begin position="1288"/>
        <end position="1434"/>
    </location>
</feature>
<feature type="domain" description="EGF-like" evidence="21">
    <location>
        <begin position="2289"/>
        <end position="2325"/>
    </location>
</feature>
<feature type="disulfide bond" evidence="13">
    <location>
        <begin position="2164"/>
        <end position="2173"/>
    </location>
</feature>
<dbReference type="PROSITE" id="PS50026">
    <property type="entry name" value="EGF_3"/>
    <property type="match status" value="15"/>
</dbReference>
<dbReference type="InterPro" id="IPR036055">
    <property type="entry name" value="LDL_receptor-like_sf"/>
</dbReference>
<feature type="disulfide bond" evidence="15">
    <location>
        <begin position="691"/>
        <end position="718"/>
    </location>
</feature>
<dbReference type="SUPFAM" id="SSF49854">
    <property type="entry name" value="Spermadhesin, CUB domain"/>
    <property type="match status" value="3"/>
</dbReference>
<keyword evidence="3 13" id="KW-0245">EGF-like domain</keyword>
<dbReference type="Gene3D" id="2.10.50.10">
    <property type="entry name" value="Tumor Necrosis Factor Receptor, subunit A, domain 2"/>
    <property type="match status" value="5"/>
</dbReference>
<dbReference type="PROSITE" id="PS00010">
    <property type="entry name" value="ASX_HYDROXYL"/>
    <property type="match status" value="11"/>
</dbReference>
<dbReference type="CDD" id="cd00112">
    <property type="entry name" value="LDLa"/>
    <property type="match status" value="1"/>
</dbReference>
<evidence type="ECO:0000256" key="15">
    <source>
        <dbReference type="PROSITE-ProRule" id="PRU00302"/>
    </source>
</evidence>
<comment type="caution">
    <text evidence="13">Lacks conserved residue(s) required for the propagation of feature annotation.</text>
</comment>
<dbReference type="InterPro" id="IPR016187">
    <property type="entry name" value="CTDL_fold"/>
</dbReference>
<evidence type="ECO:0000259" key="22">
    <source>
        <dbReference type="PROSITE" id="PS50041"/>
    </source>
</evidence>
<feature type="disulfide bond" evidence="13">
    <location>
        <begin position="2218"/>
        <end position="2228"/>
    </location>
</feature>
<dbReference type="Pfam" id="PF00008">
    <property type="entry name" value="EGF"/>
    <property type="match status" value="7"/>
</dbReference>
<dbReference type="GO" id="GO:0048666">
    <property type="term" value="P:neuron development"/>
    <property type="evidence" value="ECO:0007669"/>
    <property type="project" value="UniProtKB-ARBA"/>
</dbReference>
<dbReference type="InterPro" id="IPR000859">
    <property type="entry name" value="CUB_dom"/>
</dbReference>
<dbReference type="SUPFAM" id="SSF57535">
    <property type="entry name" value="Complement control module/SCR domain"/>
    <property type="match status" value="6"/>
</dbReference>
<feature type="domain" description="Sushi" evidence="24">
    <location>
        <begin position="1174"/>
        <end position="1238"/>
    </location>
</feature>
<name>A0A0K2TR55_LEPSM</name>
<feature type="domain" description="F5/8 type C" evidence="20">
    <location>
        <begin position="816"/>
        <end position="969"/>
    </location>
</feature>
<dbReference type="SUPFAM" id="SSF56436">
    <property type="entry name" value="C-type lectin-like"/>
    <property type="match status" value="1"/>
</dbReference>
<feature type="transmembrane region" description="Helical" evidence="17">
    <location>
        <begin position="3421"/>
        <end position="3446"/>
    </location>
</feature>
<dbReference type="InterPro" id="IPR000742">
    <property type="entry name" value="EGF"/>
</dbReference>
<feature type="domain" description="HYR" evidence="23">
    <location>
        <begin position="1454"/>
        <end position="1546"/>
    </location>
</feature>
<dbReference type="Pfam" id="PF00754">
    <property type="entry name" value="F5_F8_type_C"/>
    <property type="match status" value="2"/>
</dbReference>
<dbReference type="Pfam" id="PF13385">
    <property type="entry name" value="Laminin_G_3"/>
    <property type="match status" value="1"/>
</dbReference>
<evidence type="ECO:0000256" key="2">
    <source>
        <dbReference type="ARBA" id="ARBA00022473"/>
    </source>
</evidence>
<keyword evidence="2" id="KW-0217">Developmental protein</keyword>
<feature type="disulfide bond" evidence="15">
    <location>
        <begin position="539"/>
        <end position="582"/>
    </location>
</feature>
<feature type="domain" description="EGF-like" evidence="21">
    <location>
        <begin position="2097"/>
        <end position="2135"/>
    </location>
</feature>
<dbReference type="PROSITE" id="PS01186">
    <property type="entry name" value="EGF_2"/>
    <property type="match status" value="12"/>
</dbReference>
<dbReference type="InterPro" id="IPR001881">
    <property type="entry name" value="EGF-like_Ca-bd_dom"/>
</dbReference>
<dbReference type="Gene3D" id="2.60.120.200">
    <property type="match status" value="1"/>
</dbReference>
<feature type="signal peptide" evidence="18">
    <location>
        <begin position="1"/>
        <end position="16"/>
    </location>
</feature>
<feature type="disulfide bond" evidence="13">
    <location>
        <begin position="3385"/>
        <end position="3395"/>
    </location>
</feature>
<feature type="disulfide bond" evidence="13">
    <location>
        <begin position="2507"/>
        <end position="2516"/>
    </location>
</feature>
<protein>
    <submittedName>
        <fullName evidence="26">Putative LOC100879487 [Megachile rotundata]</fullName>
    </submittedName>
</protein>
<feature type="domain" description="HYR" evidence="23">
    <location>
        <begin position="2795"/>
        <end position="2878"/>
    </location>
</feature>
<feature type="domain" description="CUB" evidence="19">
    <location>
        <begin position="199"/>
        <end position="311"/>
    </location>
</feature>
<dbReference type="SMART" id="SM00032">
    <property type="entry name" value="CCP"/>
    <property type="match status" value="10"/>
</dbReference>
<dbReference type="Gene3D" id="3.10.100.10">
    <property type="entry name" value="Mannose-Binding Protein A, subunit A"/>
    <property type="match status" value="1"/>
</dbReference>
<dbReference type="CDD" id="cd00054">
    <property type="entry name" value="EGF_CA"/>
    <property type="match status" value="13"/>
</dbReference>
<dbReference type="FunFam" id="2.10.25.10:FF:000142">
    <property type="entry name" value="Crumbs cell polarity complex component 2"/>
    <property type="match status" value="1"/>
</dbReference>
<evidence type="ECO:0000256" key="1">
    <source>
        <dbReference type="ARBA" id="ARBA00004479"/>
    </source>
</evidence>
<dbReference type="InterPro" id="IPR002172">
    <property type="entry name" value="LDrepeatLR_classA_rpt"/>
</dbReference>
<dbReference type="CDD" id="cd00041">
    <property type="entry name" value="CUB"/>
    <property type="match status" value="3"/>
</dbReference>
<dbReference type="InterPro" id="IPR003410">
    <property type="entry name" value="HYR_dom"/>
</dbReference>
<feature type="disulfide bond" evidence="13">
    <location>
        <begin position="2315"/>
        <end position="2324"/>
    </location>
</feature>
<organism evidence="26">
    <name type="scientific">Lepeophtheirus salmonis</name>
    <name type="common">Salmon louse</name>
    <name type="synonym">Caligus salmonis</name>
    <dbReference type="NCBI Taxonomy" id="72036"/>
    <lineage>
        <taxon>Eukaryota</taxon>
        <taxon>Metazoa</taxon>
        <taxon>Ecdysozoa</taxon>
        <taxon>Arthropoda</taxon>
        <taxon>Crustacea</taxon>
        <taxon>Multicrustacea</taxon>
        <taxon>Hexanauplia</taxon>
        <taxon>Copepoda</taxon>
        <taxon>Siphonostomatoida</taxon>
        <taxon>Caligidae</taxon>
        <taxon>Lepeophtheirus</taxon>
    </lineage>
</organism>
<dbReference type="SUPFAM" id="SSF49785">
    <property type="entry name" value="Galactose-binding domain-like"/>
    <property type="match status" value="2"/>
</dbReference>
<dbReference type="PROSITE" id="PS50825">
    <property type="entry name" value="HYR"/>
    <property type="match status" value="3"/>
</dbReference>
<evidence type="ECO:0000256" key="12">
    <source>
        <dbReference type="PROSITE-ProRule" id="PRU00059"/>
    </source>
</evidence>
<dbReference type="InterPro" id="IPR018097">
    <property type="entry name" value="EGF_Ca-bd_CS"/>
</dbReference>
<feature type="disulfide bond" evidence="13">
    <location>
        <begin position="3406"/>
        <end position="3415"/>
    </location>
</feature>
<dbReference type="InterPro" id="IPR023415">
    <property type="entry name" value="LDLR_class-A_CS"/>
</dbReference>
<feature type="disulfide bond" evidence="13">
    <location>
        <begin position="2336"/>
        <end position="2353"/>
    </location>
</feature>
<dbReference type="FunFam" id="2.10.25.10:FF:000472">
    <property type="entry name" value="Uncharacterized protein, isoform A"/>
    <property type="match status" value="3"/>
</dbReference>
<feature type="compositionally biased region" description="Polar residues" evidence="16">
    <location>
        <begin position="3561"/>
        <end position="3570"/>
    </location>
</feature>
<dbReference type="Gene3D" id="2.10.25.10">
    <property type="entry name" value="Laminin"/>
    <property type="match status" value="15"/>
</dbReference>
<keyword evidence="9 17" id="KW-0472">Membrane</keyword>
<feature type="disulfide bond" evidence="13">
    <location>
        <begin position="2202"/>
        <end position="2211"/>
    </location>
</feature>
<dbReference type="Pfam" id="PF07699">
    <property type="entry name" value="Ephrin_rec_like"/>
    <property type="match status" value="7"/>
</dbReference>
<dbReference type="SMART" id="SM00179">
    <property type="entry name" value="EGF_CA"/>
    <property type="match status" value="15"/>
</dbReference>
<dbReference type="GO" id="GO:0007219">
    <property type="term" value="P:Notch signaling pathway"/>
    <property type="evidence" value="ECO:0007669"/>
    <property type="project" value="UniProtKB-KW"/>
</dbReference>
<evidence type="ECO:0000256" key="11">
    <source>
        <dbReference type="ARBA" id="ARBA00023180"/>
    </source>
</evidence>
<dbReference type="InterPro" id="IPR008979">
    <property type="entry name" value="Galactose-bd-like_sf"/>
</dbReference>
<evidence type="ECO:0000256" key="14">
    <source>
        <dbReference type="PROSITE-ProRule" id="PRU00124"/>
    </source>
</evidence>
<feature type="domain" description="EGF-like" evidence="21">
    <location>
        <begin position="2405"/>
        <end position="2441"/>
    </location>
</feature>
<dbReference type="SUPFAM" id="SSF49899">
    <property type="entry name" value="Concanavalin A-like lectins/glucanases"/>
    <property type="match status" value="1"/>
</dbReference>
<dbReference type="SMART" id="SM00192">
    <property type="entry name" value="LDLa"/>
    <property type="match status" value="1"/>
</dbReference>
<dbReference type="InterPro" id="IPR011641">
    <property type="entry name" value="Tyr-kin_ephrin_A/B_rcpt-like"/>
</dbReference>
<feature type="chain" id="PRO_5005488019" evidence="18">
    <location>
        <begin position="17"/>
        <end position="3570"/>
    </location>
</feature>
<feature type="disulfide bond" evidence="14">
    <location>
        <begin position="180"/>
        <end position="195"/>
    </location>
</feature>
<dbReference type="PROSITE" id="PS00022">
    <property type="entry name" value="EGF_1"/>
    <property type="match status" value="15"/>
</dbReference>
<feature type="disulfide bond" evidence="13">
    <location>
        <begin position="2545"/>
        <end position="2554"/>
    </location>
</feature>
<feature type="disulfide bond" evidence="13">
    <location>
        <begin position="2393"/>
        <end position="2402"/>
    </location>
</feature>
<dbReference type="InterPro" id="IPR009030">
    <property type="entry name" value="Growth_fac_rcpt_cys_sf"/>
</dbReference>
<evidence type="ECO:0000256" key="9">
    <source>
        <dbReference type="ARBA" id="ARBA00023136"/>
    </source>
</evidence>
<dbReference type="GO" id="GO:0005112">
    <property type="term" value="F:Notch binding"/>
    <property type="evidence" value="ECO:0007669"/>
    <property type="project" value="TreeGrafter"/>
</dbReference>
<dbReference type="PROSITE" id="PS01180">
    <property type="entry name" value="CUB"/>
    <property type="match status" value="3"/>
</dbReference>
<dbReference type="PROSITE" id="PS50068">
    <property type="entry name" value="LDLRA_2"/>
    <property type="match status" value="1"/>
</dbReference>
<feature type="domain" description="EGF-like" evidence="21">
    <location>
        <begin position="2519"/>
        <end position="2555"/>
    </location>
</feature>
<feature type="domain" description="EGF-like" evidence="21">
    <location>
        <begin position="2251"/>
        <end position="2287"/>
    </location>
</feature>
<dbReference type="FunFam" id="2.10.25.10:FF:000173">
    <property type="entry name" value="Neurogenic locus notch protein 2"/>
    <property type="match status" value="1"/>
</dbReference>
<evidence type="ECO:0000259" key="24">
    <source>
        <dbReference type="PROSITE" id="PS50923"/>
    </source>
</evidence>
<keyword evidence="4 17" id="KW-0812">Transmembrane</keyword>
<dbReference type="Pfam" id="PF00084">
    <property type="entry name" value="Sushi"/>
    <property type="match status" value="4"/>
</dbReference>
<dbReference type="FunFam" id="2.10.25.10:FF:000146">
    <property type="entry name" value="Putative neurogenic locus notch"/>
    <property type="match status" value="1"/>
</dbReference>
<feature type="domain" description="Sushi" evidence="24">
    <location>
        <begin position="660"/>
        <end position="720"/>
    </location>
</feature>
<dbReference type="FunFam" id="2.10.25.10:FF:000230">
    <property type="entry name" value="Delta-like protein"/>
    <property type="match status" value="1"/>
</dbReference>
<feature type="domain" description="CUB" evidence="19">
    <location>
        <begin position="428"/>
        <end position="538"/>
    </location>
</feature>
<evidence type="ECO:0000259" key="25">
    <source>
        <dbReference type="PROSITE" id="PS51828"/>
    </source>
</evidence>
<feature type="disulfide bond" evidence="12">
    <location>
        <begin position="428"/>
        <end position="455"/>
    </location>
</feature>
<dbReference type="InterPro" id="IPR013032">
    <property type="entry name" value="EGF-like_CS"/>
</dbReference>
<dbReference type="PANTHER" id="PTHR12916">
    <property type="entry name" value="CYTOCHROME C OXIDASE POLYPEPTIDE VIC-2"/>
    <property type="match status" value="1"/>
</dbReference>
<evidence type="ECO:0000256" key="4">
    <source>
        <dbReference type="ARBA" id="ARBA00022692"/>
    </source>
</evidence>
<feature type="domain" description="CUB" evidence="19">
    <location>
        <begin position="315"/>
        <end position="427"/>
    </location>
</feature>
<feature type="disulfide bond" evidence="13">
    <location>
        <begin position="2125"/>
        <end position="2134"/>
    </location>
</feature>
<accession>A0A0K2TR55</accession>
<feature type="disulfide bond" evidence="13">
    <location>
        <begin position="2469"/>
        <end position="2478"/>
    </location>
</feature>
<keyword evidence="5 18" id="KW-0732">Signal</keyword>
<feature type="domain" description="EGF-like" evidence="21">
    <location>
        <begin position="2059"/>
        <end position="2095"/>
    </location>
</feature>
<feature type="disulfide bond" evidence="13">
    <location>
        <begin position="2355"/>
        <end position="2364"/>
    </location>
</feature>
<evidence type="ECO:0000259" key="20">
    <source>
        <dbReference type="PROSITE" id="PS50022"/>
    </source>
</evidence>
<dbReference type="PROSITE" id="PS01209">
    <property type="entry name" value="LDLRA_1"/>
    <property type="match status" value="1"/>
</dbReference>
<reference evidence="26" key="1">
    <citation type="submission" date="2014-05" db="EMBL/GenBank/DDBJ databases">
        <authorList>
            <person name="Chronopoulou M."/>
        </authorList>
    </citation>
    <scope>NUCLEOTIDE SEQUENCE</scope>
    <source>
        <tissue evidence="26">Whole organism</tissue>
    </source>
</reference>
<feature type="disulfide bond" evidence="13">
    <location>
        <begin position="2431"/>
        <end position="2440"/>
    </location>
</feature>
<feature type="domain" description="Sushi" evidence="24">
    <location>
        <begin position="721"/>
        <end position="779"/>
    </location>
</feature>
<feature type="disulfide bond" evidence="14">
    <location>
        <begin position="161"/>
        <end position="173"/>
    </location>
</feature>
<keyword evidence="15" id="KW-0768">Sushi</keyword>
<dbReference type="InterPro" id="IPR000436">
    <property type="entry name" value="Sushi_SCR_CCP_dom"/>
</dbReference>
<feature type="domain" description="EGF-like" evidence="21">
    <location>
        <begin position="3382"/>
        <end position="3416"/>
    </location>
</feature>
<dbReference type="SMART" id="SM01411">
    <property type="entry name" value="Ephrin_rec_like"/>
    <property type="match status" value="7"/>
</dbReference>
<dbReference type="Gene3D" id="2.60.120.260">
    <property type="entry name" value="Galactose-binding domain-like"/>
    <property type="match status" value="2"/>
</dbReference>
<dbReference type="InterPro" id="IPR001759">
    <property type="entry name" value="PTX_dom"/>
</dbReference>
<evidence type="ECO:0000256" key="3">
    <source>
        <dbReference type="ARBA" id="ARBA00022536"/>
    </source>
</evidence>
<feature type="domain" description="EGF-like" evidence="21">
    <location>
        <begin position="2481"/>
        <end position="2517"/>
    </location>
</feature>
<feature type="domain" description="EGF-like" evidence="21">
    <location>
        <begin position="2176"/>
        <end position="2212"/>
    </location>
</feature>
<dbReference type="OrthoDB" id="430340at2759"/>
<dbReference type="GO" id="GO:0005886">
    <property type="term" value="C:plasma membrane"/>
    <property type="evidence" value="ECO:0007669"/>
    <property type="project" value="UniProtKB-ARBA"/>
</dbReference>
<dbReference type="CDD" id="cd00033">
    <property type="entry name" value="CCP"/>
    <property type="match status" value="4"/>
</dbReference>
<dbReference type="InterPro" id="IPR000152">
    <property type="entry name" value="EGF-type_Asp/Asn_hydroxyl_site"/>
</dbReference>
<dbReference type="Pfam" id="PF02494">
    <property type="entry name" value="HYR"/>
    <property type="match status" value="2"/>
</dbReference>
<dbReference type="InterPro" id="IPR013320">
    <property type="entry name" value="ConA-like_dom_sf"/>
</dbReference>
<dbReference type="PROSITE" id="PS01187">
    <property type="entry name" value="EGF_CA"/>
    <property type="match status" value="7"/>
</dbReference>
<keyword evidence="7" id="KW-0914">Notch signaling pathway</keyword>
<evidence type="ECO:0000256" key="8">
    <source>
        <dbReference type="ARBA" id="ARBA00022989"/>
    </source>
</evidence>
<dbReference type="EMBL" id="HACA01010934">
    <property type="protein sequence ID" value="CDW28295.1"/>
    <property type="molecule type" value="Transcribed_RNA"/>
</dbReference>
<dbReference type="InterPro" id="IPR000421">
    <property type="entry name" value="FA58C"/>
</dbReference>
<dbReference type="FunFam" id="2.10.25.10:FF:000143">
    <property type="entry name" value="Protein crumbs 1"/>
    <property type="match status" value="1"/>
</dbReference>
<feature type="domain" description="EGF-like" evidence="21">
    <location>
        <begin position="2021"/>
        <end position="2057"/>
    </location>
</feature>
<evidence type="ECO:0000256" key="7">
    <source>
        <dbReference type="ARBA" id="ARBA00022976"/>
    </source>
</evidence>
<feature type="domain" description="EGF-like" evidence="21">
    <location>
        <begin position="2327"/>
        <end position="2365"/>
    </location>
</feature>
<feature type="disulfide bond" evidence="15">
    <location>
        <begin position="1071"/>
        <end position="1098"/>
    </location>
</feature>
<evidence type="ECO:0000259" key="19">
    <source>
        <dbReference type="PROSITE" id="PS01180"/>
    </source>
</evidence>
<evidence type="ECO:0000256" key="16">
    <source>
        <dbReference type="SAM" id="MobiDB-lite"/>
    </source>
</evidence>
<evidence type="ECO:0000256" key="5">
    <source>
        <dbReference type="ARBA" id="ARBA00022729"/>
    </source>
</evidence>
<evidence type="ECO:0000256" key="6">
    <source>
        <dbReference type="ARBA" id="ARBA00022737"/>
    </source>
</evidence>
<feature type="disulfide bond" evidence="13">
    <location>
        <begin position="2106"/>
        <end position="2123"/>
    </location>
</feature>
<keyword evidence="6" id="KW-0677">Repeat</keyword>
<dbReference type="PROSITE" id="PS50022">
    <property type="entry name" value="FA58C_3"/>
    <property type="match status" value="2"/>
</dbReference>
<dbReference type="CDD" id="cd00037">
    <property type="entry name" value="CLECT"/>
    <property type="match status" value="1"/>
</dbReference>
<keyword evidence="8 17" id="KW-1133">Transmembrane helix</keyword>
<dbReference type="GO" id="GO:0005509">
    <property type="term" value="F:calcium ion binding"/>
    <property type="evidence" value="ECO:0007669"/>
    <property type="project" value="InterPro"/>
</dbReference>
<dbReference type="FunFam" id="2.60.120.290:FF:000048">
    <property type="entry name" value="Uncharacterized protein, isoform A"/>
    <property type="match status" value="1"/>
</dbReference>
<dbReference type="SUPFAM" id="SSF57196">
    <property type="entry name" value="EGF/Laminin"/>
    <property type="match status" value="12"/>
</dbReference>
<dbReference type="Pfam" id="PF00059">
    <property type="entry name" value="Lectin_C"/>
    <property type="match status" value="1"/>
</dbReference>
<evidence type="ECO:0000256" key="10">
    <source>
        <dbReference type="ARBA" id="ARBA00023157"/>
    </source>
</evidence>
<feature type="domain" description="Pentraxin (PTX)" evidence="25">
    <location>
        <begin position="2560"/>
        <end position="2777"/>
    </location>
</feature>